<proteinExistence type="predicted"/>
<evidence type="ECO:0000313" key="1">
    <source>
        <dbReference type="EMBL" id="GAA0819182.1"/>
    </source>
</evidence>
<dbReference type="Proteomes" id="UP001500021">
    <property type="component" value="Unassembled WGS sequence"/>
</dbReference>
<sequence>MNPIIQILKELNVSDEKINELFNALTENPMMAMAFIAQLGLPPEKLQEIMSLVMADPGLIEEAVNELGLDFSKVEAAKAKLKEGNA</sequence>
<organism evidence="1 2">
    <name type="scientific">Colwellia asteriadis</name>
    <dbReference type="NCBI Taxonomy" id="517723"/>
    <lineage>
        <taxon>Bacteria</taxon>
        <taxon>Pseudomonadati</taxon>
        <taxon>Pseudomonadota</taxon>
        <taxon>Gammaproteobacteria</taxon>
        <taxon>Alteromonadales</taxon>
        <taxon>Colwelliaceae</taxon>
        <taxon>Colwellia</taxon>
    </lineage>
</organism>
<dbReference type="InterPro" id="IPR021376">
    <property type="entry name" value="DUF2999"/>
</dbReference>
<dbReference type="RefSeq" id="WP_215979243.1">
    <property type="nucleotide sequence ID" value="NZ_BAAAFA010000007.1"/>
</dbReference>
<gene>
    <name evidence="1" type="ORF">GCM10009111_22960</name>
</gene>
<dbReference type="EMBL" id="BAAAFA010000007">
    <property type="protein sequence ID" value="GAA0819182.1"/>
    <property type="molecule type" value="Genomic_DNA"/>
</dbReference>
<reference evidence="1 2" key="1">
    <citation type="journal article" date="2019" name="Int. J. Syst. Evol. Microbiol.">
        <title>The Global Catalogue of Microorganisms (GCM) 10K type strain sequencing project: providing services to taxonomists for standard genome sequencing and annotation.</title>
        <authorList>
            <consortium name="The Broad Institute Genomics Platform"/>
            <consortium name="The Broad Institute Genome Sequencing Center for Infectious Disease"/>
            <person name="Wu L."/>
            <person name="Ma J."/>
        </authorList>
    </citation>
    <scope>NUCLEOTIDE SEQUENCE [LARGE SCALE GENOMIC DNA]</scope>
    <source>
        <strain evidence="1 2">JCM 15608</strain>
    </source>
</reference>
<evidence type="ECO:0000313" key="2">
    <source>
        <dbReference type="Proteomes" id="UP001500021"/>
    </source>
</evidence>
<dbReference type="Pfam" id="PF11212">
    <property type="entry name" value="DUF2999"/>
    <property type="match status" value="1"/>
</dbReference>
<protein>
    <submittedName>
        <fullName evidence="1">DUF2999 family protein</fullName>
    </submittedName>
</protein>
<keyword evidence="2" id="KW-1185">Reference proteome</keyword>
<comment type="caution">
    <text evidence="1">The sequence shown here is derived from an EMBL/GenBank/DDBJ whole genome shotgun (WGS) entry which is preliminary data.</text>
</comment>
<accession>A0ABN1L917</accession>
<name>A0ABN1L917_9GAMM</name>